<gene>
    <name evidence="13" type="primary">req-a</name>
    <name evidence="13" type="ORF">FJT64_025073</name>
</gene>
<keyword evidence="9" id="KW-0539">Nucleus</keyword>
<dbReference type="CDD" id="cd15619">
    <property type="entry name" value="PHD1_d4"/>
    <property type="match status" value="1"/>
</dbReference>
<proteinExistence type="inferred from homology"/>
<feature type="domain" description="PHD-type" evidence="12">
    <location>
        <begin position="437"/>
        <end position="487"/>
    </location>
</feature>
<dbReference type="GO" id="GO:0008270">
    <property type="term" value="F:zinc ion binding"/>
    <property type="evidence" value="ECO:0007669"/>
    <property type="project" value="UniProtKB-KW"/>
</dbReference>
<evidence type="ECO:0000256" key="6">
    <source>
        <dbReference type="ARBA" id="ARBA00022833"/>
    </source>
</evidence>
<dbReference type="FunFam" id="3.30.40.10:FF:000005">
    <property type="entry name" value="zinc finger protein isoform X1"/>
    <property type="match status" value="1"/>
</dbReference>
<dbReference type="GO" id="GO:0071565">
    <property type="term" value="C:nBAF complex"/>
    <property type="evidence" value="ECO:0007669"/>
    <property type="project" value="TreeGrafter"/>
</dbReference>
<keyword evidence="14" id="KW-1185">Reference proteome</keyword>
<dbReference type="Pfam" id="PF00628">
    <property type="entry name" value="PHD"/>
    <property type="match status" value="2"/>
</dbReference>
<keyword evidence="7" id="KW-0805">Transcription regulation</keyword>
<dbReference type="PANTHER" id="PTHR45888">
    <property type="entry name" value="HL01030P-RELATED"/>
    <property type="match status" value="1"/>
</dbReference>
<feature type="compositionally biased region" description="Acidic residues" evidence="11">
    <location>
        <begin position="167"/>
        <end position="179"/>
    </location>
</feature>
<accession>A0A6A4WH12</accession>
<evidence type="ECO:0000256" key="1">
    <source>
        <dbReference type="ARBA" id="ARBA00004123"/>
    </source>
</evidence>
<reference evidence="13 14" key="1">
    <citation type="submission" date="2019-07" db="EMBL/GenBank/DDBJ databases">
        <title>Draft genome assembly of a fouling barnacle, Amphibalanus amphitrite (Darwin, 1854): The first reference genome for Thecostraca.</title>
        <authorList>
            <person name="Kim W."/>
        </authorList>
    </citation>
    <scope>NUCLEOTIDE SEQUENCE [LARGE SCALE GENOMIC DNA]</scope>
    <source>
        <strain evidence="13">SNU_AA5</strain>
        <tissue evidence="13">Soma without cirri and trophi</tissue>
    </source>
</reference>
<name>A0A6A4WH12_AMPAM</name>
<evidence type="ECO:0000313" key="13">
    <source>
        <dbReference type="EMBL" id="KAF0302900.1"/>
    </source>
</evidence>
<evidence type="ECO:0000256" key="3">
    <source>
        <dbReference type="ARBA" id="ARBA00022723"/>
    </source>
</evidence>
<dbReference type="GO" id="GO:0007399">
    <property type="term" value="P:nervous system development"/>
    <property type="evidence" value="ECO:0007669"/>
    <property type="project" value="TreeGrafter"/>
</dbReference>
<dbReference type="SUPFAM" id="SSF57903">
    <property type="entry name" value="FYVE/PHD zinc finger"/>
    <property type="match status" value="2"/>
</dbReference>
<feature type="compositionally biased region" description="Basic and acidic residues" evidence="11">
    <location>
        <begin position="206"/>
        <end position="225"/>
    </location>
</feature>
<dbReference type="PROSITE" id="PS50016">
    <property type="entry name" value="ZF_PHD_2"/>
    <property type="match status" value="2"/>
</dbReference>
<evidence type="ECO:0000256" key="2">
    <source>
        <dbReference type="ARBA" id="ARBA00010539"/>
    </source>
</evidence>
<evidence type="ECO:0000256" key="8">
    <source>
        <dbReference type="ARBA" id="ARBA00023163"/>
    </source>
</evidence>
<keyword evidence="5 10" id="KW-0863">Zinc-finger</keyword>
<dbReference type="InterPro" id="IPR019787">
    <property type="entry name" value="Znf_PHD-finger"/>
</dbReference>
<organism evidence="13 14">
    <name type="scientific">Amphibalanus amphitrite</name>
    <name type="common">Striped barnacle</name>
    <name type="synonym">Balanus amphitrite</name>
    <dbReference type="NCBI Taxonomy" id="1232801"/>
    <lineage>
        <taxon>Eukaryota</taxon>
        <taxon>Metazoa</taxon>
        <taxon>Ecdysozoa</taxon>
        <taxon>Arthropoda</taxon>
        <taxon>Crustacea</taxon>
        <taxon>Multicrustacea</taxon>
        <taxon>Cirripedia</taxon>
        <taxon>Thoracica</taxon>
        <taxon>Thoracicalcarea</taxon>
        <taxon>Balanomorpha</taxon>
        <taxon>Balanoidea</taxon>
        <taxon>Balanidae</taxon>
        <taxon>Amphibalaninae</taxon>
        <taxon>Amphibalanus</taxon>
    </lineage>
</organism>
<feature type="compositionally biased region" description="Basic and acidic residues" evidence="11">
    <location>
        <begin position="275"/>
        <end position="286"/>
    </location>
</feature>
<dbReference type="InterPro" id="IPR025750">
    <property type="entry name" value="DPF1-3_N"/>
</dbReference>
<sequence>MASDTQPQPTEVQGVITPALQVPVTQNGKGGLEKLESILASSAYLEMMESCKNFNKRLLVERKGRVPFIDAHTGLAQTDCRLWMEQRQRMPGVKPGQVYTYPAKRWVKRRRQYLNFFMQPKKFALEECELSIASVQNPTFTEDSVNSVNEGSKDAWFYEDAEMDRDDFEENSDNSDFDFDDRYRKKKKSATGSKRSSGRGSSSRRRTADPEDDSKKPWACEREYPPLRGGRVSTGGAVDGRSVKLSLPPRPRVCVSVCSARYKTRPGLTYHYAHSHKEERRREQRAAEPGYEPPPPAPDHEGAAAAAADDTDESTAAPGSRGGRTSRQAAAAASAALAAQADMDKLAKAAPPAAAAQVPAAPAKAAQPPVEGEKKRTAPSLYCDFCLGDAQHNKKTGAAEELVSCSDCGRSGHPTCLQFTDNMVISVKKYRWQCIECKCCSLCGTSDNDDQLLFCDDCDRGYHMYCLSPPLTEPPEGSWSCHLCVREFHAGVQPASVPQPAQ</sequence>
<comment type="similarity">
    <text evidence="2">Belongs to the requiem/DPF family.</text>
</comment>
<keyword evidence="6" id="KW-0862">Zinc</keyword>
<evidence type="ECO:0000256" key="4">
    <source>
        <dbReference type="ARBA" id="ARBA00022737"/>
    </source>
</evidence>
<dbReference type="CDD" id="cd15530">
    <property type="entry name" value="PHD2_d4"/>
    <property type="match status" value="1"/>
</dbReference>
<evidence type="ECO:0000259" key="12">
    <source>
        <dbReference type="PROSITE" id="PS50016"/>
    </source>
</evidence>
<evidence type="ECO:0000313" key="14">
    <source>
        <dbReference type="Proteomes" id="UP000440578"/>
    </source>
</evidence>
<feature type="compositionally biased region" description="Low complexity" evidence="11">
    <location>
        <begin position="190"/>
        <end position="201"/>
    </location>
</feature>
<dbReference type="PROSITE" id="PS00028">
    <property type="entry name" value="ZINC_FINGER_C2H2_1"/>
    <property type="match status" value="1"/>
</dbReference>
<evidence type="ECO:0000256" key="10">
    <source>
        <dbReference type="PROSITE-ProRule" id="PRU00146"/>
    </source>
</evidence>
<dbReference type="InterPro" id="IPR013083">
    <property type="entry name" value="Znf_RING/FYVE/PHD"/>
</dbReference>
<dbReference type="OrthoDB" id="1903104at2759"/>
<feature type="domain" description="PHD-type" evidence="12">
    <location>
        <begin position="380"/>
        <end position="440"/>
    </location>
</feature>
<evidence type="ECO:0000256" key="5">
    <source>
        <dbReference type="ARBA" id="ARBA00022771"/>
    </source>
</evidence>
<evidence type="ECO:0000256" key="9">
    <source>
        <dbReference type="ARBA" id="ARBA00023242"/>
    </source>
</evidence>
<dbReference type="Gene3D" id="3.30.40.10">
    <property type="entry name" value="Zinc/RING finger domain, C3HC4 (zinc finger)"/>
    <property type="match status" value="1"/>
</dbReference>
<dbReference type="AlphaFoldDB" id="A0A6A4WH12"/>
<dbReference type="Proteomes" id="UP000440578">
    <property type="component" value="Unassembled WGS sequence"/>
</dbReference>
<evidence type="ECO:0000256" key="11">
    <source>
        <dbReference type="SAM" id="MobiDB-lite"/>
    </source>
</evidence>
<dbReference type="SMART" id="SM00249">
    <property type="entry name" value="PHD"/>
    <property type="match status" value="2"/>
</dbReference>
<dbReference type="InterPro" id="IPR001965">
    <property type="entry name" value="Znf_PHD"/>
</dbReference>
<feature type="compositionally biased region" description="Low complexity" evidence="11">
    <location>
        <begin position="303"/>
        <end position="318"/>
    </location>
</feature>
<protein>
    <submittedName>
        <fullName evidence="13">Zinc finger protein ubi-d4 A</fullName>
    </submittedName>
</protein>
<keyword evidence="4" id="KW-0677">Repeat</keyword>
<dbReference type="InterPro" id="IPR011011">
    <property type="entry name" value="Znf_FYVE_PHD"/>
</dbReference>
<keyword evidence="3" id="KW-0479">Metal-binding</keyword>
<evidence type="ECO:0000256" key="7">
    <source>
        <dbReference type="ARBA" id="ARBA00023015"/>
    </source>
</evidence>
<dbReference type="PANTHER" id="PTHR45888:SF5">
    <property type="entry name" value="D4, ISOFORM A"/>
    <property type="match status" value="1"/>
</dbReference>
<dbReference type="InterPro" id="IPR013087">
    <property type="entry name" value="Znf_C2H2_type"/>
</dbReference>
<feature type="region of interest" description="Disordered" evidence="11">
    <location>
        <begin position="167"/>
        <end position="246"/>
    </location>
</feature>
<feature type="region of interest" description="Disordered" evidence="11">
    <location>
        <begin position="269"/>
        <end position="328"/>
    </location>
</feature>
<comment type="subcellular location">
    <subcellularLocation>
        <location evidence="1">Nucleus</location>
    </subcellularLocation>
</comment>
<dbReference type="EMBL" id="VIIS01001001">
    <property type="protein sequence ID" value="KAF0302900.1"/>
    <property type="molecule type" value="Genomic_DNA"/>
</dbReference>
<keyword evidence="8" id="KW-0804">Transcription</keyword>
<dbReference type="Pfam" id="PF14051">
    <property type="entry name" value="DPF1-3_N"/>
    <property type="match status" value="1"/>
</dbReference>
<comment type="caution">
    <text evidence="13">The sequence shown here is derived from an EMBL/GenBank/DDBJ whole genome shotgun (WGS) entry which is preliminary data.</text>
</comment>